<accession>A0A1E7LC00</accession>
<dbReference type="Gene3D" id="3.20.20.100">
    <property type="entry name" value="NADP-dependent oxidoreductase domain"/>
    <property type="match status" value="1"/>
</dbReference>
<evidence type="ECO:0000313" key="4">
    <source>
        <dbReference type="Proteomes" id="UP000176005"/>
    </source>
</evidence>
<dbReference type="GO" id="GO:0016491">
    <property type="term" value="F:oxidoreductase activity"/>
    <property type="evidence" value="ECO:0007669"/>
    <property type="project" value="InterPro"/>
</dbReference>
<dbReference type="InterPro" id="IPR023210">
    <property type="entry name" value="NADP_OxRdtase_dom"/>
</dbReference>
<dbReference type="AlphaFoldDB" id="A0A1E7LC00"/>
<gene>
    <name evidence="3" type="ORF">AN218_02435</name>
</gene>
<dbReference type="InterPro" id="IPR050523">
    <property type="entry name" value="AKR_Detox_Biosynth"/>
</dbReference>
<sequence>MSDHNSPDAAATRTSGLAARRLIGDLSVSPLCLGGNVFGWTAGESASYDVLDAYTAAGGNFIDTADVYSGRRHGVEGGMDSETVIGDWMAARGNRDDVVIATKVGALPERKGLSAANIKAAADDSLRRLRTDHIDLYYTHFDDESVEVAEIVSALDDLVRAGKVREVGASNISPERLEASLTVGADGNGSGSGDRSGGNGPGGPARYVALQPHYNLMSRDTYEGPLAEVAERHGLAVMPYFALAMGFLTGKYRPGSTSQSPRAERASKYLETERGPRVLSALDRVSEAHGVAPATIALAWLLTRSTVTAPIASARSLEQLTPLLALGDVELTPEEAQLLTEASR</sequence>
<evidence type="ECO:0000313" key="3">
    <source>
        <dbReference type="EMBL" id="OEV13670.1"/>
    </source>
</evidence>
<dbReference type="PANTHER" id="PTHR43364">
    <property type="entry name" value="NADH-SPECIFIC METHYLGLYOXAL REDUCTASE-RELATED"/>
    <property type="match status" value="1"/>
</dbReference>
<feature type="compositionally biased region" description="Gly residues" evidence="1">
    <location>
        <begin position="186"/>
        <end position="203"/>
    </location>
</feature>
<evidence type="ECO:0000259" key="2">
    <source>
        <dbReference type="Pfam" id="PF00248"/>
    </source>
</evidence>
<dbReference type="SUPFAM" id="SSF51430">
    <property type="entry name" value="NAD(P)-linked oxidoreductase"/>
    <property type="match status" value="1"/>
</dbReference>
<dbReference type="Proteomes" id="UP000176005">
    <property type="component" value="Unassembled WGS sequence"/>
</dbReference>
<keyword evidence="4" id="KW-1185">Reference proteome</keyword>
<proteinExistence type="predicted"/>
<protein>
    <submittedName>
        <fullName evidence="3">Alcohol dehydrogenase</fullName>
    </submittedName>
</protein>
<dbReference type="Pfam" id="PF00248">
    <property type="entry name" value="Aldo_ket_red"/>
    <property type="match status" value="1"/>
</dbReference>
<dbReference type="PATRIC" id="fig|518642.10.peg.6969"/>
<dbReference type="InterPro" id="IPR020471">
    <property type="entry name" value="AKR"/>
</dbReference>
<comment type="caution">
    <text evidence="3">The sequence shown here is derived from an EMBL/GenBank/DDBJ whole genome shotgun (WGS) entry which is preliminary data.</text>
</comment>
<dbReference type="GO" id="GO:0005829">
    <property type="term" value="C:cytosol"/>
    <property type="evidence" value="ECO:0007669"/>
    <property type="project" value="TreeGrafter"/>
</dbReference>
<feature type="domain" description="NADP-dependent oxidoreductase" evidence="2">
    <location>
        <begin position="30"/>
        <end position="342"/>
    </location>
</feature>
<dbReference type="CDD" id="cd19081">
    <property type="entry name" value="AKR_AKR9C1"/>
    <property type="match status" value="1"/>
</dbReference>
<organism evidence="3 4">
    <name type="scientific">Streptomyces nanshensis</name>
    <dbReference type="NCBI Taxonomy" id="518642"/>
    <lineage>
        <taxon>Bacteria</taxon>
        <taxon>Bacillati</taxon>
        <taxon>Actinomycetota</taxon>
        <taxon>Actinomycetes</taxon>
        <taxon>Kitasatosporales</taxon>
        <taxon>Streptomycetaceae</taxon>
        <taxon>Streptomyces</taxon>
    </lineage>
</organism>
<name>A0A1E7LC00_9ACTN</name>
<reference evidence="3 4" key="1">
    <citation type="journal article" date="2016" name="Front. Microbiol.">
        <title>Comparative Genomics Analysis of Streptomyces Species Reveals Their Adaptation to the Marine Environment and Their Diversity at the Genomic Level.</title>
        <authorList>
            <person name="Tian X."/>
            <person name="Zhang Z."/>
            <person name="Yang T."/>
            <person name="Chen M."/>
            <person name="Li J."/>
            <person name="Chen F."/>
            <person name="Yang J."/>
            <person name="Li W."/>
            <person name="Zhang B."/>
            <person name="Zhang Z."/>
            <person name="Wu J."/>
            <person name="Zhang C."/>
            <person name="Long L."/>
            <person name="Xiao J."/>
        </authorList>
    </citation>
    <scope>NUCLEOTIDE SEQUENCE [LARGE SCALE GENOMIC DNA]</scope>
    <source>
        <strain evidence="3 4">SCSIO 10429</strain>
    </source>
</reference>
<dbReference type="EMBL" id="LJGW01000045">
    <property type="protein sequence ID" value="OEV13670.1"/>
    <property type="molecule type" value="Genomic_DNA"/>
</dbReference>
<dbReference type="InterPro" id="IPR036812">
    <property type="entry name" value="NAD(P)_OxRdtase_dom_sf"/>
</dbReference>
<feature type="region of interest" description="Disordered" evidence="1">
    <location>
        <begin position="182"/>
        <end position="205"/>
    </location>
</feature>
<dbReference type="PRINTS" id="PR00069">
    <property type="entry name" value="ALDKETRDTASE"/>
</dbReference>
<dbReference type="PANTHER" id="PTHR43364:SF6">
    <property type="entry name" value="OXIDOREDUCTASE-RELATED"/>
    <property type="match status" value="1"/>
</dbReference>
<dbReference type="RefSeq" id="WP_070014853.1">
    <property type="nucleotide sequence ID" value="NZ_LJGW01000045.1"/>
</dbReference>
<evidence type="ECO:0000256" key="1">
    <source>
        <dbReference type="SAM" id="MobiDB-lite"/>
    </source>
</evidence>